<dbReference type="RefSeq" id="WP_150740621.1">
    <property type="nucleotide sequence ID" value="NZ_CABPSP010000020.1"/>
</dbReference>
<keyword evidence="1" id="KW-0472">Membrane</keyword>
<dbReference type="Proteomes" id="UP000383122">
    <property type="component" value="Unassembled WGS sequence"/>
</dbReference>
<organism evidence="2 3">
    <name type="scientific">Pandoraea anapnoica</name>
    <dbReference type="NCBI Taxonomy" id="2508301"/>
    <lineage>
        <taxon>Bacteria</taxon>
        <taxon>Pseudomonadati</taxon>
        <taxon>Pseudomonadota</taxon>
        <taxon>Betaproteobacteria</taxon>
        <taxon>Burkholderiales</taxon>
        <taxon>Burkholderiaceae</taxon>
        <taxon>Pandoraea</taxon>
    </lineage>
</organism>
<keyword evidence="1" id="KW-1133">Transmembrane helix</keyword>
<dbReference type="AlphaFoldDB" id="A0A5E5APJ9"/>
<sequence>MWPISIVLLIFSFVVGVLGLVAYKDNAIYDRRISGGIVEMFNAYDIGTRDFAKIGKTQVIPDCSQGPSMSGVTRIMACEMEFERERSGMRWLNVDSWCDDSSGGGCSWGALYSKDGAYVYKVDDGDKKHMLAAYAELYATDAGGVIVTGQSQVGFLHKGELLDPSGKLVTSVPPVTVLDGLVPEGALVRVLKNN</sequence>
<gene>
    <name evidence="2" type="ORF">PAN31117_05109</name>
</gene>
<keyword evidence="3" id="KW-1185">Reference proteome</keyword>
<protein>
    <submittedName>
        <fullName evidence="2">Uncharacterized protein</fullName>
    </submittedName>
</protein>
<feature type="transmembrane region" description="Helical" evidence="1">
    <location>
        <begin position="6"/>
        <end position="23"/>
    </location>
</feature>
<accession>A0A5E5APJ9</accession>
<evidence type="ECO:0000313" key="2">
    <source>
        <dbReference type="EMBL" id="VVE75208.1"/>
    </source>
</evidence>
<evidence type="ECO:0000256" key="1">
    <source>
        <dbReference type="SAM" id="Phobius"/>
    </source>
</evidence>
<name>A0A5E5APJ9_9BURK</name>
<reference evidence="2 3" key="1">
    <citation type="submission" date="2019-08" db="EMBL/GenBank/DDBJ databases">
        <authorList>
            <person name="Peeters C."/>
        </authorList>
    </citation>
    <scope>NUCLEOTIDE SEQUENCE [LARGE SCALE GENOMIC DNA]</scope>
    <source>
        <strain evidence="2 3">LMG 31117</strain>
    </source>
</reference>
<proteinExistence type="predicted"/>
<dbReference type="EMBL" id="CABPSP010000020">
    <property type="protein sequence ID" value="VVE75208.1"/>
    <property type="molecule type" value="Genomic_DNA"/>
</dbReference>
<keyword evidence="1" id="KW-0812">Transmembrane</keyword>
<evidence type="ECO:0000313" key="3">
    <source>
        <dbReference type="Proteomes" id="UP000383122"/>
    </source>
</evidence>